<dbReference type="Pfam" id="PF19419">
    <property type="entry name" value="DUF5983"/>
    <property type="match status" value="1"/>
</dbReference>
<evidence type="ECO:0000313" key="3">
    <source>
        <dbReference type="Proteomes" id="UP000287401"/>
    </source>
</evidence>
<comment type="caution">
    <text evidence="2">The sequence shown here is derived from an EMBL/GenBank/DDBJ whole genome shotgun (WGS) entry which is preliminary data.</text>
</comment>
<accession>A0A430BRM4</accession>
<protein>
    <recommendedName>
        <fullName evidence="1">DUF5983 domain-containing protein</fullName>
    </recommendedName>
</protein>
<dbReference type="InterPro" id="IPR046025">
    <property type="entry name" value="DUF5983"/>
</dbReference>
<reference evidence="2 3" key="1">
    <citation type="submission" date="2018-07" db="EMBL/GenBank/DDBJ databases">
        <title>Genomic and Epidemiologic Investigation of an Indolent Hospital Outbreak.</title>
        <authorList>
            <person name="Johnson R.C."/>
            <person name="Deming C."/>
            <person name="Conlan S."/>
            <person name="Zellmer C.J."/>
            <person name="Michelin A.V."/>
            <person name="Lee-Lin S."/>
            <person name="Thomas P.J."/>
            <person name="Park M."/>
            <person name="Weingarten R.A."/>
            <person name="Less J."/>
            <person name="Dekker J.P."/>
            <person name="Frank K.M."/>
            <person name="Musser K.A."/>
            <person name="Mcquiston J.R."/>
            <person name="Henderson D.K."/>
            <person name="Lau A.F."/>
            <person name="Palmore T.N."/>
            <person name="Segre J.A."/>
        </authorList>
    </citation>
    <scope>NUCLEOTIDE SEQUENCE [LARGE SCALE GENOMIC DNA]</scope>
    <source>
        <strain evidence="2 3">SK-NIH.Env6_1116</strain>
    </source>
</reference>
<organism evidence="2 3">
    <name type="scientific">Sphingobium yanoikuyae</name>
    <name type="common">Sphingomonas yanoikuyae</name>
    <dbReference type="NCBI Taxonomy" id="13690"/>
    <lineage>
        <taxon>Bacteria</taxon>
        <taxon>Pseudomonadati</taxon>
        <taxon>Pseudomonadota</taxon>
        <taxon>Alphaproteobacteria</taxon>
        <taxon>Sphingomonadales</taxon>
        <taxon>Sphingomonadaceae</taxon>
        <taxon>Sphingobium</taxon>
    </lineage>
</organism>
<dbReference type="AlphaFoldDB" id="A0A430BRM4"/>
<feature type="domain" description="DUF5983" evidence="1">
    <location>
        <begin position="7"/>
        <end position="104"/>
    </location>
</feature>
<proteinExistence type="predicted"/>
<dbReference type="RefSeq" id="WP_125999091.1">
    <property type="nucleotide sequence ID" value="NZ_QRAL01000020.1"/>
</dbReference>
<dbReference type="EMBL" id="QRAL01000020">
    <property type="protein sequence ID" value="RSU55283.1"/>
    <property type="molecule type" value="Genomic_DNA"/>
</dbReference>
<dbReference type="Proteomes" id="UP000287401">
    <property type="component" value="Unassembled WGS sequence"/>
</dbReference>
<gene>
    <name evidence="2" type="ORF">DAH51_17180</name>
</gene>
<evidence type="ECO:0000259" key="1">
    <source>
        <dbReference type="Pfam" id="PF19419"/>
    </source>
</evidence>
<evidence type="ECO:0000313" key="2">
    <source>
        <dbReference type="EMBL" id="RSU55283.1"/>
    </source>
</evidence>
<sequence>MRRFPVCACSTAHLPPAERDTIDGLIRNARRSGGRLIVDHPLLSIEPHQYGFWIHLGLLDDWPERPDDLSPEIWALLTHARTTGANWISFDRDEPPCDRFPVFPATTEIAATRSGDLAEPVATARPVAGTTVRCASCGSADVMRDAWACWDDHTQDWVLGSVFDAAFCEACENDTTLVVEILETTEIAA</sequence>
<name>A0A430BRM4_SPHYA</name>